<dbReference type="InterPro" id="IPR053158">
    <property type="entry name" value="CapK_Type1_Caps_Biosynth"/>
</dbReference>
<organism evidence="1 4">
    <name type="scientific">Algibacter amylolyticus</name>
    <dbReference type="NCBI Taxonomy" id="1608400"/>
    <lineage>
        <taxon>Bacteria</taxon>
        <taxon>Pseudomonadati</taxon>
        <taxon>Bacteroidota</taxon>
        <taxon>Flavobacteriia</taxon>
        <taxon>Flavobacteriales</taxon>
        <taxon>Flavobacteriaceae</taxon>
        <taxon>Algibacter</taxon>
    </lineage>
</organism>
<dbReference type="EMBL" id="VWRS01000001">
    <property type="protein sequence ID" value="KAA5827408.1"/>
    <property type="molecule type" value="Genomic_DNA"/>
</dbReference>
<name>A0A5M7BFT0_9FLAO</name>
<dbReference type="AlphaFoldDB" id="A0A5M7BFT0"/>
<protein>
    <submittedName>
        <fullName evidence="1">Phenylacetate--CoA ligase family protein</fullName>
    </submittedName>
</protein>
<keyword evidence="1" id="KW-0436">Ligase</keyword>
<dbReference type="PANTHER" id="PTHR36932">
    <property type="entry name" value="CAPSULAR POLYSACCHARIDE BIOSYNTHESIS PROTEIN"/>
    <property type="match status" value="1"/>
</dbReference>
<evidence type="ECO:0000313" key="1">
    <source>
        <dbReference type="EMBL" id="KAA5827408.1"/>
    </source>
</evidence>
<evidence type="ECO:0000313" key="3">
    <source>
        <dbReference type="Proteomes" id="UP000315145"/>
    </source>
</evidence>
<gene>
    <name evidence="1" type="ORF">F2B50_00760</name>
    <name evidence="2" type="ORF">FPF71_00760</name>
</gene>
<dbReference type="EMBL" id="VMBF01000001">
    <property type="protein sequence ID" value="TSJ81653.1"/>
    <property type="molecule type" value="Genomic_DNA"/>
</dbReference>
<evidence type="ECO:0000313" key="4">
    <source>
        <dbReference type="Proteomes" id="UP000322315"/>
    </source>
</evidence>
<dbReference type="GO" id="GO:0016874">
    <property type="term" value="F:ligase activity"/>
    <property type="evidence" value="ECO:0007669"/>
    <property type="project" value="UniProtKB-KW"/>
</dbReference>
<comment type="caution">
    <text evidence="1">The sequence shown here is derived from an EMBL/GenBank/DDBJ whole genome shotgun (WGS) entry which is preliminary data.</text>
</comment>
<keyword evidence="3" id="KW-1185">Reference proteome</keyword>
<accession>A0A5M7BFT0</accession>
<sequence>MNLFDFSLQLNGFPIKEARTVLKSIQDIDEKDFAAHVEEKKQDIVAFHLKNNPYYKTFLKDIDTSDWNNIPVLTKQDLQKPLEERLTKHYTKFDIYINKTSGSSGTPFVFAKDKFSHALTWAIIQNRFGWYNLDFNTSKQARFYGIPLDKKGYYKERFKDKLSRRFRFSVFDLSAAAFEKHLQKFTKTPFEYLNGYTSSIVQFAKFLQDKNLVLKTICPTLKACIVTSEMLFDHDKKLMETQFGVPIINEYGASELDLIAFENPNGNWQVNSESLYVEILDDNNSVLPYGEEGRIVITSLYNKAHPFIRYDIGDVGILSTKSTAKTPILEKLIGRTNDIAILASGKKAAGLTFYYITKSIIEDDGNVKEFIIEQHKLDTFKIIYVSTEPLLEEKIKTITIEMENYLEKGLQIQFERQDKLIRSKSGKLKQFTSYLNQDI</sequence>
<proteinExistence type="predicted"/>
<reference evidence="1 4" key="1">
    <citation type="journal article" date="2015" name="Int. J. Syst. Evol. Microbiol.">
        <title>Algibacter amylolyticus sp. nov., isolated from intertidal sediment.</title>
        <authorList>
            <person name="Zhang D.C."/>
            <person name="Wu J."/>
            <person name="Neuner K."/>
            <person name="Yao J."/>
            <person name="Margesin R."/>
        </authorList>
    </citation>
    <scope>NUCLEOTIDE SEQUENCE [LARGE SCALE GENOMIC DNA]</scope>
    <source>
        <strain evidence="1 4">RU-4-M-4</strain>
    </source>
</reference>
<dbReference type="RefSeq" id="WP_144114759.1">
    <property type="nucleotide sequence ID" value="NZ_JACHGE010000001.1"/>
</dbReference>
<reference evidence="1" key="3">
    <citation type="submission" date="2019-09" db="EMBL/GenBank/DDBJ databases">
        <authorList>
            <person name="Zhang D.-C."/>
        </authorList>
    </citation>
    <scope>NUCLEOTIDE SEQUENCE</scope>
    <source>
        <strain evidence="1">RU-4-M-4</strain>
    </source>
</reference>
<dbReference type="Proteomes" id="UP000315145">
    <property type="component" value="Unassembled WGS sequence"/>
</dbReference>
<evidence type="ECO:0000313" key="2">
    <source>
        <dbReference type="EMBL" id="TSJ81653.1"/>
    </source>
</evidence>
<dbReference type="OrthoDB" id="580775at2"/>
<dbReference type="Gene3D" id="3.40.50.12780">
    <property type="entry name" value="N-terminal domain of ligase-like"/>
    <property type="match status" value="1"/>
</dbReference>
<dbReference type="InterPro" id="IPR042099">
    <property type="entry name" value="ANL_N_sf"/>
</dbReference>
<reference evidence="2 3" key="2">
    <citation type="submission" date="2019-07" db="EMBL/GenBank/DDBJ databases">
        <title>Algibacter marinivivus sp. nov., isolated from the surface of a marine red alga.</title>
        <authorList>
            <person name="Zhong X."/>
            <person name="Xu W."/>
            <person name="Zhang Y."/>
            <person name="Zhang Q."/>
            <person name="Du Z."/>
        </authorList>
    </citation>
    <scope>NUCLEOTIDE SEQUENCE [LARGE SCALE GENOMIC DNA]</scope>
    <source>
        <strain evidence="2 3">RU-4-M-4</strain>
    </source>
</reference>
<dbReference type="PANTHER" id="PTHR36932:SF1">
    <property type="entry name" value="CAPSULAR POLYSACCHARIDE BIOSYNTHESIS PROTEIN"/>
    <property type="match status" value="1"/>
</dbReference>
<dbReference type="Proteomes" id="UP000322315">
    <property type="component" value="Unassembled WGS sequence"/>
</dbReference>
<dbReference type="SUPFAM" id="SSF56801">
    <property type="entry name" value="Acetyl-CoA synthetase-like"/>
    <property type="match status" value="1"/>
</dbReference>